<comment type="caution">
    <text evidence="5">The sequence shown here is derived from an EMBL/GenBank/DDBJ whole genome shotgun (WGS) entry which is preliminary data.</text>
</comment>
<dbReference type="InterPro" id="IPR050097">
    <property type="entry name" value="Ferredoxin-NADP_redctase_2"/>
</dbReference>
<dbReference type="SUPFAM" id="SSF51905">
    <property type="entry name" value="FAD/NAD(P)-binding domain"/>
    <property type="match status" value="1"/>
</dbReference>
<dbReference type="Proteomes" id="UP001596116">
    <property type="component" value="Unassembled WGS sequence"/>
</dbReference>
<keyword evidence="2" id="KW-0285">Flavoprotein</keyword>
<evidence type="ECO:0000256" key="3">
    <source>
        <dbReference type="ARBA" id="ARBA00023002"/>
    </source>
</evidence>
<dbReference type="EMBL" id="JBHPON010000001">
    <property type="protein sequence ID" value="MFC6035680.1"/>
    <property type="molecule type" value="Genomic_DNA"/>
</dbReference>
<dbReference type="PANTHER" id="PTHR48105">
    <property type="entry name" value="THIOREDOXIN REDUCTASE 1-RELATED-RELATED"/>
    <property type="match status" value="1"/>
</dbReference>
<evidence type="ECO:0000313" key="6">
    <source>
        <dbReference type="Proteomes" id="UP001596116"/>
    </source>
</evidence>
<keyword evidence="3" id="KW-0560">Oxidoreductase</keyword>
<name>A0ABW1KU85_9PROT</name>
<dbReference type="RefSeq" id="WP_379878833.1">
    <property type="nucleotide sequence ID" value="NZ_JBHPON010000001.1"/>
</dbReference>
<gene>
    <name evidence="5" type="ORF">ACFMB1_09010</name>
</gene>
<dbReference type="PRINTS" id="PR00368">
    <property type="entry name" value="FADPNR"/>
</dbReference>
<organism evidence="5 6">
    <name type="scientific">Hyphococcus aureus</name>
    <dbReference type="NCBI Taxonomy" id="2666033"/>
    <lineage>
        <taxon>Bacteria</taxon>
        <taxon>Pseudomonadati</taxon>
        <taxon>Pseudomonadota</taxon>
        <taxon>Alphaproteobacteria</taxon>
        <taxon>Parvularculales</taxon>
        <taxon>Parvularculaceae</taxon>
        <taxon>Hyphococcus</taxon>
    </lineage>
</organism>
<evidence type="ECO:0000256" key="1">
    <source>
        <dbReference type="ARBA" id="ARBA00018719"/>
    </source>
</evidence>
<dbReference type="Pfam" id="PF07992">
    <property type="entry name" value="Pyr_redox_2"/>
    <property type="match status" value="1"/>
</dbReference>
<dbReference type="Gene3D" id="3.50.50.60">
    <property type="entry name" value="FAD/NAD(P)-binding domain"/>
    <property type="match status" value="2"/>
</dbReference>
<keyword evidence="6" id="KW-1185">Reference proteome</keyword>
<evidence type="ECO:0000313" key="5">
    <source>
        <dbReference type="EMBL" id="MFC6035680.1"/>
    </source>
</evidence>
<dbReference type="InterPro" id="IPR023753">
    <property type="entry name" value="FAD/NAD-binding_dom"/>
</dbReference>
<feature type="domain" description="FAD/NAD(P)-binding" evidence="4">
    <location>
        <begin position="6"/>
        <end position="284"/>
    </location>
</feature>
<accession>A0ABW1KU85</accession>
<protein>
    <recommendedName>
        <fullName evidence="1">Thioredoxin reductase</fullName>
    </recommendedName>
</protein>
<evidence type="ECO:0000259" key="4">
    <source>
        <dbReference type="Pfam" id="PF07992"/>
    </source>
</evidence>
<reference evidence="5 6" key="1">
    <citation type="submission" date="2024-09" db="EMBL/GenBank/DDBJ databases">
        <authorList>
            <person name="Zhang Z.-H."/>
        </authorList>
    </citation>
    <scope>NUCLEOTIDE SEQUENCE [LARGE SCALE GENOMIC DNA]</scope>
    <source>
        <strain evidence="5 6">HHTR114</strain>
    </source>
</reference>
<evidence type="ECO:0000256" key="2">
    <source>
        <dbReference type="ARBA" id="ARBA00022630"/>
    </source>
</evidence>
<sequence>MSGEFEVAVIGGGLAGLTAAMTSARLGRSTAVLTGGLAGGQLVSIEHIDGVPGFPEGVPGYDLCPMAQEQCDAAGVSFLQDACEGLEPESDKWRIETASGAVIAGAVIIATGSSFVKLGVPGEKEFQGRGVSDCASCDGPLLRGKTAVVVGGGDSAMQEALALALHVDKVIMIENGDTLAGQVGYKNDVEANGKIEVQTQKTVTEILGQDGVDAVRVKDVATGEEIQIQTAAVFIFVGLEPNSGFVSNAVSLNESGHVTTDASMRSSAKGVFAAGTVRAASACRAAGAMGDGATAATAAHHYLATGLWPAQD</sequence>
<proteinExistence type="predicted"/>
<dbReference type="InterPro" id="IPR036188">
    <property type="entry name" value="FAD/NAD-bd_sf"/>
</dbReference>
<dbReference type="PRINTS" id="PR00469">
    <property type="entry name" value="PNDRDTASEII"/>
</dbReference>